<evidence type="ECO:0000256" key="1">
    <source>
        <dbReference type="ARBA" id="ARBA00008455"/>
    </source>
</evidence>
<dbReference type="InterPro" id="IPR000169">
    <property type="entry name" value="Pept_cys_AS"/>
</dbReference>
<keyword evidence="7" id="KW-0732">Signal</keyword>
<evidence type="ECO:0000313" key="11">
    <source>
        <dbReference type="Proteomes" id="UP001652700"/>
    </source>
</evidence>
<dbReference type="PANTHER" id="PTHR12411">
    <property type="entry name" value="CYSTEINE PROTEASE FAMILY C1-RELATED"/>
    <property type="match status" value="1"/>
</dbReference>
<dbReference type="PROSITE" id="PS00139">
    <property type="entry name" value="THIOL_PROTEASE_CYS"/>
    <property type="match status" value="1"/>
</dbReference>
<evidence type="ECO:0000256" key="3">
    <source>
        <dbReference type="ARBA" id="ARBA00022801"/>
    </source>
</evidence>
<feature type="chain" id="PRO_5045028548" description="Cathepsin L-like proteinase" evidence="7">
    <location>
        <begin position="17"/>
        <end position="316"/>
    </location>
</feature>
<evidence type="ECO:0000313" key="10">
    <source>
        <dbReference type="EnsemblMetazoa" id="XP_050517447.1"/>
    </source>
</evidence>
<sequence length="316" mass="35305">MKVIVVIACLIVAITAQLNNYDHWVSFKAKHSKQYKLLEDKLRFQIFQDNLREIEEHNARYAKGEVGWFKGVTKFADWTKEEFEALLKRQSASKPKLDKSLGVYTADPNVKVPSSVDWRTENAVLPVRDQGSCGSCWAFSSVGALEGQVAINYNQRVPLSPQYLVDCSEENDGCGGGDQRLAFRFLKHNRMPSEEDYPYTMKDDVCREDVKMSLGPISGYTHLNATEEALISALATVGPIAVSADATKWSLYGGGVFDDEECGKNINHAILATGYTDEYIVIKNSWGADWGEDGYMKLARGQNTCQINVDNSYPTL</sequence>
<evidence type="ECO:0000256" key="6">
    <source>
        <dbReference type="ARBA" id="ARBA00023157"/>
    </source>
</evidence>
<dbReference type="Pfam" id="PF00112">
    <property type="entry name" value="Peptidase_C1"/>
    <property type="match status" value="1"/>
</dbReference>
<dbReference type="EnsemblMetazoa" id="XM_050661492.1">
    <property type="protein sequence ID" value="XP_050517449.1"/>
    <property type="gene ID" value="LOC126892058"/>
</dbReference>
<evidence type="ECO:0000259" key="8">
    <source>
        <dbReference type="SMART" id="SM00645"/>
    </source>
</evidence>
<dbReference type="RefSeq" id="XP_050517447.1">
    <property type="nucleotide sequence ID" value="XM_050661490.1"/>
</dbReference>
<keyword evidence="3" id="KW-0378">Hydrolase</keyword>
<dbReference type="InterPro" id="IPR038765">
    <property type="entry name" value="Papain-like_cys_pep_sf"/>
</dbReference>
<evidence type="ECO:0000259" key="9">
    <source>
        <dbReference type="SMART" id="SM00848"/>
    </source>
</evidence>
<organism evidence="10 11">
    <name type="scientific">Diabrotica virgifera virgifera</name>
    <name type="common">western corn rootworm</name>
    <dbReference type="NCBI Taxonomy" id="50390"/>
    <lineage>
        <taxon>Eukaryota</taxon>
        <taxon>Metazoa</taxon>
        <taxon>Ecdysozoa</taxon>
        <taxon>Arthropoda</taxon>
        <taxon>Hexapoda</taxon>
        <taxon>Insecta</taxon>
        <taxon>Pterygota</taxon>
        <taxon>Neoptera</taxon>
        <taxon>Endopterygota</taxon>
        <taxon>Coleoptera</taxon>
        <taxon>Polyphaga</taxon>
        <taxon>Cucujiformia</taxon>
        <taxon>Chrysomeloidea</taxon>
        <taxon>Chrysomelidae</taxon>
        <taxon>Galerucinae</taxon>
        <taxon>Diabroticina</taxon>
        <taxon>Diabroticites</taxon>
        <taxon>Diabrotica</taxon>
    </lineage>
</organism>
<evidence type="ECO:0000256" key="2">
    <source>
        <dbReference type="ARBA" id="ARBA00022670"/>
    </source>
</evidence>
<keyword evidence="2" id="KW-0645">Protease</keyword>
<comment type="similarity">
    <text evidence="1">Belongs to the peptidase C1 family.</text>
</comment>
<evidence type="ECO:0000256" key="5">
    <source>
        <dbReference type="ARBA" id="ARBA00023145"/>
    </source>
</evidence>
<dbReference type="PROSITE" id="PS00640">
    <property type="entry name" value="THIOL_PROTEASE_ASN"/>
    <property type="match status" value="1"/>
</dbReference>
<dbReference type="InterPro" id="IPR013201">
    <property type="entry name" value="Prot_inhib_I29"/>
</dbReference>
<name>A0ABM5L4T3_DIAVI</name>
<feature type="domain" description="Peptidase C1A papain C-terminal" evidence="8">
    <location>
        <begin position="112"/>
        <end position="315"/>
    </location>
</feature>
<feature type="signal peptide" evidence="7">
    <location>
        <begin position="1"/>
        <end position="16"/>
    </location>
</feature>
<dbReference type="SUPFAM" id="SSF54001">
    <property type="entry name" value="Cysteine proteinases"/>
    <property type="match status" value="1"/>
</dbReference>
<dbReference type="CDD" id="cd02248">
    <property type="entry name" value="Peptidase_C1A"/>
    <property type="match status" value="1"/>
</dbReference>
<dbReference type="Gene3D" id="3.90.70.10">
    <property type="entry name" value="Cysteine proteinases"/>
    <property type="match status" value="1"/>
</dbReference>
<accession>A0ABM5L4T3</accession>
<dbReference type="SMART" id="SM00645">
    <property type="entry name" value="Pept_C1"/>
    <property type="match status" value="1"/>
</dbReference>
<protein>
    <recommendedName>
        <fullName evidence="12">Cathepsin L-like proteinase</fullName>
    </recommendedName>
</protein>
<reference evidence="10" key="1">
    <citation type="submission" date="2025-05" db="UniProtKB">
        <authorList>
            <consortium name="EnsemblMetazoa"/>
        </authorList>
    </citation>
    <scope>IDENTIFICATION</scope>
</reference>
<dbReference type="RefSeq" id="XP_050517449.1">
    <property type="nucleotide sequence ID" value="XM_050661492.1"/>
</dbReference>
<dbReference type="PRINTS" id="PR00705">
    <property type="entry name" value="PAPAIN"/>
</dbReference>
<dbReference type="InterPro" id="IPR013128">
    <property type="entry name" value="Peptidase_C1A"/>
</dbReference>
<dbReference type="InterPro" id="IPR000668">
    <property type="entry name" value="Peptidase_C1A_C"/>
</dbReference>
<dbReference type="GeneID" id="126892058"/>
<dbReference type="InterPro" id="IPR025661">
    <property type="entry name" value="Pept_asp_AS"/>
</dbReference>
<dbReference type="Proteomes" id="UP001652700">
    <property type="component" value="Unplaced"/>
</dbReference>
<keyword evidence="5" id="KW-0865">Zymogen</keyword>
<keyword evidence="11" id="KW-1185">Reference proteome</keyword>
<evidence type="ECO:0008006" key="12">
    <source>
        <dbReference type="Google" id="ProtNLM"/>
    </source>
</evidence>
<dbReference type="InterPro" id="IPR039417">
    <property type="entry name" value="Peptidase_C1A_papain-like"/>
</dbReference>
<dbReference type="EnsemblMetazoa" id="XM_050661490.1">
    <property type="protein sequence ID" value="XP_050517447.1"/>
    <property type="gene ID" value="LOC126892058"/>
</dbReference>
<evidence type="ECO:0000256" key="4">
    <source>
        <dbReference type="ARBA" id="ARBA00022807"/>
    </source>
</evidence>
<dbReference type="SMART" id="SM00848">
    <property type="entry name" value="Inhibitor_I29"/>
    <property type="match status" value="1"/>
</dbReference>
<proteinExistence type="inferred from homology"/>
<keyword evidence="4" id="KW-0788">Thiol protease</keyword>
<feature type="domain" description="Cathepsin propeptide inhibitor" evidence="9">
    <location>
        <begin position="24"/>
        <end position="83"/>
    </location>
</feature>
<evidence type="ECO:0000256" key="7">
    <source>
        <dbReference type="SAM" id="SignalP"/>
    </source>
</evidence>
<dbReference type="Pfam" id="PF08246">
    <property type="entry name" value="Inhibitor_I29"/>
    <property type="match status" value="1"/>
</dbReference>
<keyword evidence="6" id="KW-1015">Disulfide bond</keyword>